<protein>
    <submittedName>
        <fullName evidence="1">Uncharacterized protein</fullName>
    </submittedName>
</protein>
<organism evidence="1 2">
    <name type="scientific">Trichinella nelsoni</name>
    <dbReference type="NCBI Taxonomy" id="6336"/>
    <lineage>
        <taxon>Eukaryota</taxon>
        <taxon>Metazoa</taxon>
        <taxon>Ecdysozoa</taxon>
        <taxon>Nematoda</taxon>
        <taxon>Enoplea</taxon>
        <taxon>Dorylaimia</taxon>
        <taxon>Trichinellida</taxon>
        <taxon>Trichinellidae</taxon>
        <taxon>Trichinella</taxon>
    </lineage>
</organism>
<evidence type="ECO:0000313" key="1">
    <source>
        <dbReference type="EMBL" id="KRX18522.1"/>
    </source>
</evidence>
<dbReference type="EMBL" id="JYDL01000072">
    <property type="protein sequence ID" value="KRX18522.1"/>
    <property type="molecule type" value="Genomic_DNA"/>
</dbReference>
<sequence length="231" mass="25667">MRAGSSITSLATGLVTSAVETRNRVAQATPSLPEISSVTTLKEHRVQGHCLLISRRGRQFRPLCAARPFSAPAVPALWGVPIPMLIFDLPEIRIRPASQQLERTEGDEFVSCFFHECQGPGVEASVDLTQEDEALPIVFHPWRSWWDKLPLDSLSNQISQDLVSVDLQQRQFLTKCRQRALIRNSLSMSLYLSGWKKSTVVCASTETSSASWGFLSSLGGSKELRSDELRL</sequence>
<name>A0A0V0RW98_9BILA</name>
<reference evidence="1 2" key="1">
    <citation type="submission" date="2015-01" db="EMBL/GenBank/DDBJ databases">
        <title>Evolution of Trichinella species and genotypes.</title>
        <authorList>
            <person name="Korhonen P.K."/>
            <person name="Edoardo P."/>
            <person name="Giuseppe L.R."/>
            <person name="Gasser R.B."/>
        </authorList>
    </citation>
    <scope>NUCLEOTIDE SEQUENCE [LARGE SCALE GENOMIC DNA]</scope>
    <source>
        <strain evidence="1">ISS37</strain>
    </source>
</reference>
<dbReference type="AlphaFoldDB" id="A0A0V0RW98"/>
<dbReference type="Proteomes" id="UP000054630">
    <property type="component" value="Unassembled WGS sequence"/>
</dbReference>
<accession>A0A0V0RW98</accession>
<evidence type="ECO:0000313" key="2">
    <source>
        <dbReference type="Proteomes" id="UP000054630"/>
    </source>
</evidence>
<gene>
    <name evidence="1" type="ORF">T07_2612</name>
</gene>
<keyword evidence="2" id="KW-1185">Reference proteome</keyword>
<comment type="caution">
    <text evidence="1">The sequence shown here is derived from an EMBL/GenBank/DDBJ whole genome shotgun (WGS) entry which is preliminary data.</text>
</comment>
<dbReference type="OrthoDB" id="10591900at2759"/>
<proteinExistence type="predicted"/>